<dbReference type="EMBL" id="JQDR03016941">
    <property type="protein sequence ID" value="KAA0184450.1"/>
    <property type="molecule type" value="Genomic_DNA"/>
</dbReference>
<gene>
    <name evidence="9" type="primary">LOC108664479</name>
    <name evidence="7" type="ORF">HAZT_HAZT008240</name>
</gene>
<name>A0A6A0GQA2_HYAAZ</name>
<dbReference type="PANTHER" id="PTHR14677">
    <property type="entry name" value="ARSENITE INDUCUBLE RNA ASSOCIATED PROTEIN AIP-1-RELATED"/>
    <property type="match status" value="1"/>
</dbReference>
<evidence type="ECO:0000313" key="8">
    <source>
        <dbReference type="Proteomes" id="UP000694843"/>
    </source>
</evidence>
<keyword evidence="3 5" id="KW-0863">Zinc-finger</keyword>
<protein>
    <submittedName>
        <fullName evidence="9">AN1-type zinc finger protein 2A</fullName>
    </submittedName>
</protein>
<evidence type="ECO:0000256" key="5">
    <source>
        <dbReference type="PROSITE-ProRule" id="PRU00449"/>
    </source>
</evidence>
<dbReference type="PROSITE" id="PS51039">
    <property type="entry name" value="ZF_AN1"/>
    <property type="match status" value="2"/>
</dbReference>
<evidence type="ECO:0000313" key="9">
    <source>
        <dbReference type="RefSeq" id="XP_018006561.1"/>
    </source>
</evidence>
<dbReference type="GO" id="GO:0045047">
    <property type="term" value="P:protein targeting to ER"/>
    <property type="evidence" value="ECO:0007669"/>
    <property type="project" value="TreeGrafter"/>
</dbReference>
<keyword evidence="2" id="KW-0677">Repeat</keyword>
<dbReference type="SMART" id="SM00726">
    <property type="entry name" value="UIM"/>
    <property type="match status" value="2"/>
</dbReference>
<sequence>MELPHIGEHCSEVACRQLDFLPFTCSHCKKIFCLQHHKVANHHCTEARLVDVQVPVCPLCDQAVPAPRGQPPDIAISQHLDNNCKVKKEKIFTNKCCYRGCKKKEMMPIECRDCGLNFCLSHRHPNDHTCSKVRRISSTANTSAQDNFPSHGSFLQSLRDQAAARFGPNPFTAVNSSSSHTSGGVSAAAVSRIQAGMSEDEALARALAESEQQVRVATTTAPSSSSPATPADDDLLLQQAIAASLRDTRASQRRSSQDCRLL</sequence>
<feature type="domain" description="AN1-type" evidence="6">
    <location>
        <begin position="90"/>
        <end position="138"/>
    </location>
</feature>
<reference evidence="7" key="3">
    <citation type="submission" date="2019-06" db="EMBL/GenBank/DDBJ databases">
        <authorList>
            <person name="Poynton C."/>
            <person name="Hasenbein S."/>
            <person name="Benoit J.B."/>
            <person name="Sepulveda M.S."/>
            <person name="Poelchau M.F."/>
            <person name="Murali S.C."/>
            <person name="Chen S."/>
            <person name="Glastad K.M."/>
            <person name="Werren J.H."/>
            <person name="Vineis J.H."/>
            <person name="Bowen J.L."/>
            <person name="Friedrich M."/>
            <person name="Jones J."/>
            <person name="Robertson H.M."/>
            <person name="Feyereisen R."/>
            <person name="Mechler-Hickson A."/>
            <person name="Mathers N."/>
            <person name="Lee C.E."/>
            <person name="Colbourne J.K."/>
            <person name="Biales A."/>
            <person name="Johnston J.S."/>
            <person name="Wellborn G.A."/>
            <person name="Rosendale A.J."/>
            <person name="Cridge A.G."/>
            <person name="Munoz-Torres M.C."/>
            <person name="Bain P.A."/>
            <person name="Manny A.R."/>
            <person name="Major K.M."/>
            <person name="Lambert F.N."/>
            <person name="Vulpe C.D."/>
            <person name="Tuck P."/>
            <person name="Blalock B.J."/>
            <person name="Lin Y.-Y."/>
            <person name="Smith M.E."/>
            <person name="Ochoa-Acuna H."/>
            <person name="Chen M.-J.M."/>
            <person name="Childers C.P."/>
            <person name="Qu J."/>
            <person name="Dugan S."/>
            <person name="Lee S.L."/>
            <person name="Chao H."/>
            <person name="Dinh H."/>
            <person name="Han Y."/>
            <person name="Doddapaneni H."/>
            <person name="Worley K.C."/>
            <person name="Muzny D.M."/>
            <person name="Gibbs R.A."/>
            <person name="Richards S."/>
        </authorList>
    </citation>
    <scope>NUCLEOTIDE SEQUENCE</scope>
    <source>
        <strain evidence="7">HAZT.00-mixed</strain>
        <tissue evidence="7">Whole organism</tissue>
    </source>
</reference>
<dbReference type="OrthoDB" id="431929at2759"/>
<dbReference type="Proteomes" id="UP000711488">
    <property type="component" value="Unassembled WGS sequence"/>
</dbReference>
<dbReference type="OMA" id="DKQCKSD"/>
<reference evidence="9" key="4">
    <citation type="submission" date="2025-04" db="UniProtKB">
        <authorList>
            <consortium name="RefSeq"/>
        </authorList>
    </citation>
    <scope>IDENTIFICATION</scope>
    <source>
        <tissue evidence="9">Whole organism</tissue>
    </source>
</reference>
<keyword evidence="8" id="KW-1185">Reference proteome</keyword>
<feature type="domain" description="AN1-type" evidence="6">
    <location>
        <begin position="4"/>
        <end position="52"/>
    </location>
</feature>
<keyword evidence="1" id="KW-0479">Metal-binding</keyword>
<dbReference type="Pfam" id="PF01428">
    <property type="entry name" value="zf-AN1"/>
    <property type="match status" value="2"/>
</dbReference>
<evidence type="ECO:0000256" key="2">
    <source>
        <dbReference type="ARBA" id="ARBA00022737"/>
    </source>
</evidence>
<dbReference type="InterPro" id="IPR057357">
    <property type="entry name" value="Znf-C2H2_ZFAND2A/B"/>
</dbReference>
<dbReference type="GO" id="GO:0005783">
    <property type="term" value="C:endoplasmic reticulum"/>
    <property type="evidence" value="ECO:0007669"/>
    <property type="project" value="TreeGrafter"/>
</dbReference>
<dbReference type="InterPro" id="IPR000058">
    <property type="entry name" value="Znf_AN1"/>
</dbReference>
<proteinExistence type="predicted"/>
<evidence type="ECO:0000256" key="3">
    <source>
        <dbReference type="ARBA" id="ARBA00022771"/>
    </source>
</evidence>
<dbReference type="InterPro" id="IPR003903">
    <property type="entry name" value="UIM_dom"/>
</dbReference>
<accession>A0A6A0GQA2</accession>
<dbReference type="GO" id="GO:0043161">
    <property type="term" value="P:proteasome-mediated ubiquitin-dependent protein catabolic process"/>
    <property type="evidence" value="ECO:0007669"/>
    <property type="project" value="TreeGrafter"/>
</dbReference>
<dbReference type="SUPFAM" id="SSF118310">
    <property type="entry name" value="AN1-like Zinc finger"/>
    <property type="match status" value="2"/>
</dbReference>
<evidence type="ECO:0000313" key="7">
    <source>
        <dbReference type="EMBL" id="KAA0184450.1"/>
    </source>
</evidence>
<dbReference type="Pfam" id="PF25403">
    <property type="entry name" value="zf-C2H2_ZFAND2"/>
    <property type="match status" value="1"/>
</dbReference>
<dbReference type="InterPro" id="IPR035896">
    <property type="entry name" value="AN1-like_Znf"/>
</dbReference>
<dbReference type="SMART" id="SM00154">
    <property type="entry name" value="ZnF_AN1"/>
    <property type="match status" value="2"/>
</dbReference>
<dbReference type="Gene3D" id="4.10.1110.10">
    <property type="entry name" value="AN1-like Zinc finger"/>
    <property type="match status" value="2"/>
</dbReference>
<evidence type="ECO:0000256" key="1">
    <source>
        <dbReference type="ARBA" id="ARBA00022723"/>
    </source>
</evidence>
<dbReference type="PROSITE" id="PS50330">
    <property type="entry name" value="UIM"/>
    <property type="match status" value="1"/>
</dbReference>
<organism evidence="7">
    <name type="scientific">Hyalella azteca</name>
    <name type="common">Amphipod</name>
    <dbReference type="NCBI Taxonomy" id="294128"/>
    <lineage>
        <taxon>Eukaryota</taxon>
        <taxon>Metazoa</taxon>
        <taxon>Ecdysozoa</taxon>
        <taxon>Arthropoda</taxon>
        <taxon>Crustacea</taxon>
        <taxon>Multicrustacea</taxon>
        <taxon>Malacostraca</taxon>
        <taxon>Eumalacostraca</taxon>
        <taxon>Peracarida</taxon>
        <taxon>Amphipoda</taxon>
        <taxon>Senticaudata</taxon>
        <taxon>Talitrida</taxon>
        <taxon>Talitroidea</taxon>
        <taxon>Hyalellidae</taxon>
        <taxon>Hyalella</taxon>
    </lineage>
</organism>
<keyword evidence="4" id="KW-0862">Zinc</keyword>
<evidence type="ECO:0000256" key="4">
    <source>
        <dbReference type="ARBA" id="ARBA00022833"/>
    </source>
</evidence>
<dbReference type="RefSeq" id="XP_018006561.1">
    <property type="nucleotide sequence ID" value="XM_018151072.2"/>
</dbReference>
<dbReference type="KEGG" id="hazt:108664479"/>
<dbReference type="GeneID" id="108664479"/>
<reference evidence="7" key="1">
    <citation type="submission" date="2014-08" db="EMBL/GenBank/DDBJ databases">
        <authorList>
            <person name="Murali S."/>
            <person name="Richards S."/>
            <person name="Bandaranaike D."/>
            <person name="Bellair M."/>
            <person name="Blankenburg K."/>
            <person name="Chao H."/>
            <person name="Dinh H."/>
            <person name="Doddapaneni H."/>
            <person name="Dugan-Rocha S."/>
            <person name="Elkadiri S."/>
            <person name="Gnanaolivu R."/>
            <person name="Hughes D."/>
            <person name="Lee S."/>
            <person name="Li M."/>
            <person name="Ming W."/>
            <person name="Munidasa M."/>
            <person name="Muniz J."/>
            <person name="Nguyen L."/>
            <person name="Osuji N."/>
            <person name="Pu L.-L."/>
            <person name="Puazo M."/>
            <person name="Skinner E."/>
            <person name="Qu C."/>
            <person name="Quiroz J."/>
            <person name="Raj R."/>
            <person name="Weissenberger G."/>
            <person name="Xin Y."/>
            <person name="Zou X."/>
            <person name="Han Y."/>
            <person name="Worley K."/>
            <person name="Muzny D."/>
            <person name="Gibbs R."/>
        </authorList>
    </citation>
    <scope>NUCLEOTIDE SEQUENCE</scope>
    <source>
        <strain evidence="7">HAZT.00-mixed</strain>
        <tissue evidence="7">Whole organism</tissue>
    </source>
</reference>
<dbReference type="Proteomes" id="UP000694843">
    <property type="component" value="Unplaced"/>
</dbReference>
<dbReference type="AlphaFoldDB" id="A0A6A0GQA2"/>
<reference evidence="7" key="2">
    <citation type="journal article" date="2018" name="Environ. Sci. Technol.">
        <title>The Toxicogenome of Hyalella azteca: A Model for Sediment Ecotoxicology and Evolutionary Toxicology.</title>
        <authorList>
            <person name="Poynton H.C."/>
            <person name="Hasenbein S."/>
            <person name="Benoit J.B."/>
            <person name="Sepulveda M.S."/>
            <person name="Poelchau M.F."/>
            <person name="Hughes D.S.T."/>
            <person name="Murali S.C."/>
            <person name="Chen S."/>
            <person name="Glastad K.M."/>
            <person name="Goodisman M.A.D."/>
            <person name="Werren J.H."/>
            <person name="Vineis J.H."/>
            <person name="Bowen J.L."/>
            <person name="Friedrich M."/>
            <person name="Jones J."/>
            <person name="Robertson H.M."/>
            <person name="Feyereisen R."/>
            <person name="Mechler-Hickson A."/>
            <person name="Mathers N."/>
            <person name="Lee C.E."/>
            <person name="Colbourne J.K."/>
            <person name="Biales A."/>
            <person name="Johnston J.S."/>
            <person name="Wellborn G.A."/>
            <person name="Rosendale A.J."/>
            <person name="Cridge A.G."/>
            <person name="Munoz-Torres M.C."/>
            <person name="Bain P.A."/>
            <person name="Manny A.R."/>
            <person name="Major K.M."/>
            <person name="Lambert F.N."/>
            <person name="Vulpe C.D."/>
            <person name="Tuck P."/>
            <person name="Blalock B.J."/>
            <person name="Lin Y.Y."/>
            <person name="Smith M.E."/>
            <person name="Ochoa-Acuna H."/>
            <person name="Chen M.M."/>
            <person name="Childers C.P."/>
            <person name="Qu J."/>
            <person name="Dugan S."/>
            <person name="Lee S.L."/>
            <person name="Chao H."/>
            <person name="Dinh H."/>
            <person name="Han Y."/>
            <person name="Doddapaneni H."/>
            <person name="Worley K.C."/>
            <person name="Muzny D.M."/>
            <person name="Gibbs R.A."/>
            <person name="Richards S."/>
        </authorList>
    </citation>
    <scope>NUCLEOTIDE SEQUENCE</scope>
    <source>
        <strain evidence="7">HAZT.00-mixed</strain>
        <tissue evidence="7">Whole organism</tissue>
    </source>
</reference>
<dbReference type="PANTHER" id="PTHR14677:SF20">
    <property type="entry name" value="ZINC FINGER AN1-TYPE CONTAINING 2A-RELATED"/>
    <property type="match status" value="1"/>
</dbReference>
<evidence type="ECO:0000259" key="6">
    <source>
        <dbReference type="PROSITE" id="PS51039"/>
    </source>
</evidence>
<dbReference type="GO" id="GO:0008270">
    <property type="term" value="F:zinc ion binding"/>
    <property type="evidence" value="ECO:0007669"/>
    <property type="project" value="UniProtKB-KW"/>
</dbReference>